<organism evidence="1 2">
    <name type="scientific">Oryza rufipogon</name>
    <name type="common">Brownbeard rice</name>
    <name type="synonym">Asian wild rice</name>
    <dbReference type="NCBI Taxonomy" id="4529"/>
    <lineage>
        <taxon>Eukaryota</taxon>
        <taxon>Viridiplantae</taxon>
        <taxon>Streptophyta</taxon>
        <taxon>Embryophyta</taxon>
        <taxon>Tracheophyta</taxon>
        <taxon>Spermatophyta</taxon>
        <taxon>Magnoliopsida</taxon>
        <taxon>Liliopsida</taxon>
        <taxon>Poales</taxon>
        <taxon>Poaceae</taxon>
        <taxon>BOP clade</taxon>
        <taxon>Oryzoideae</taxon>
        <taxon>Oryzeae</taxon>
        <taxon>Oryzinae</taxon>
        <taxon>Oryza</taxon>
    </lineage>
</organism>
<protein>
    <submittedName>
        <fullName evidence="1">Uncharacterized protein</fullName>
    </submittedName>
</protein>
<evidence type="ECO:0000313" key="1">
    <source>
        <dbReference type="EnsemblPlants" id="ORUFI06G13680.1"/>
    </source>
</evidence>
<dbReference type="HOGENOM" id="CLU_2088777_0_0_1"/>
<name>A0A0E0PX54_ORYRU</name>
<dbReference type="EnsemblPlants" id="ORUFI06G13680.1">
    <property type="protein sequence ID" value="ORUFI06G13680.1"/>
    <property type="gene ID" value="ORUFI06G13680"/>
</dbReference>
<dbReference type="AlphaFoldDB" id="A0A0E0PX54"/>
<keyword evidence="2" id="KW-1185">Reference proteome</keyword>
<reference evidence="2" key="1">
    <citation type="submission" date="2013-06" db="EMBL/GenBank/DDBJ databases">
        <authorList>
            <person name="Zhao Q."/>
        </authorList>
    </citation>
    <scope>NUCLEOTIDE SEQUENCE</scope>
    <source>
        <strain evidence="2">cv. W1943</strain>
    </source>
</reference>
<reference evidence="1" key="2">
    <citation type="submission" date="2015-06" db="UniProtKB">
        <authorList>
            <consortium name="EnsemblPlants"/>
        </authorList>
    </citation>
    <scope>IDENTIFICATION</scope>
</reference>
<dbReference type="Gramene" id="ORUFI06G13680.1">
    <property type="protein sequence ID" value="ORUFI06G13680.1"/>
    <property type="gene ID" value="ORUFI06G13680"/>
</dbReference>
<proteinExistence type="predicted"/>
<sequence length="117" mass="12837">MAIFGCAPAIENSPNKCNRGSIYQHAIPPWFLTDPHHQCLSPNETESSNQEQRVQEAVGIATSCLGAKPWILSFVVETPSLSKMSSTFALAMVFFSSDTFTRMLTSFVIGGRSFESD</sequence>
<accession>A0A0E0PX54</accession>
<dbReference type="Proteomes" id="UP000008022">
    <property type="component" value="Unassembled WGS sequence"/>
</dbReference>
<evidence type="ECO:0000313" key="2">
    <source>
        <dbReference type="Proteomes" id="UP000008022"/>
    </source>
</evidence>